<dbReference type="Pfam" id="PF00144">
    <property type="entry name" value="Beta-lactamase"/>
    <property type="match status" value="1"/>
</dbReference>
<accession>A0A516GW11</accession>
<evidence type="ECO:0000313" key="3">
    <source>
        <dbReference type="Proteomes" id="UP000319209"/>
    </source>
</evidence>
<organism evidence="2 3">
    <name type="scientific">Formosa sediminum</name>
    <dbReference type="NCBI Taxonomy" id="2594004"/>
    <lineage>
        <taxon>Bacteria</taxon>
        <taxon>Pseudomonadati</taxon>
        <taxon>Bacteroidota</taxon>
        <taxon>Flavobacteriia</taxon>
        <taxon>Flavobacteriales</taxon>
        <taxon>Flavobacteriaceae</taxon>
        <taxon>Formosa</taxon>
    </lineage>
</organism>
<gene>
    <name evidence="2" type="ORF">FNB79_11750</name>
</gene>
<proteinExistence type="predicted"/>
<dbReference type="EMBL" id="CP041637">
    <property type="protein sequence ID" value="QDO95718.1"/>
    <property type="molecule type" value="Genomic_DNA"/>
</dbReference>
<dbReference type="RefSeq" id="WP_143382624.1">
    <property type="nucleotide sequence ID" value="NZ_CP041637.1"/>
</dbReference>
<feature type="domain" description="Beta-lactamase-related" evidence="1">
    <location>
        <begin position="7"/>
        <end position="75"/>
    </location>
</feature>
<dbReference type="InterPro" id="IPR012338">
    <property type="entry name" value="Beta-lactam/transpept-like"/>
</dbReference>
<keyword evidence="3" id="KW-1185">Reference proteome</keyword>
<dbReference type="Proteomes" id="UP000319209">
    <property type="component" value="Chromosome"/>
</dbReference>
<dbReference type="Gene3D" id="3.40.710.10">
    <property type="entry name" value="DD-peptidase/beta-lactamase superfamily"/>
    <property type="match status" value="1"/>
</dbReference>
<dbReference type="AlphaFoldDB" id="A0A516GW11"/>
<dbReference type="InterPro" id="IPR001466">
    <property type="entry name" value="Beta-lactam-related"/>
</dbReference>
<dbReference type="PANTHER" id="PTHR46825:SF9">
    <property type="entry name" value="BETA-LACTAMASE-RELATED DOMAIN-CONTAINING PROTEIN"/>
    <property type="match status" value="1"/>
</dbReference>
<protein>
    <submittedName>
        <fullName evidence="2">Beta-lactamase family protein</fullName>
    </submittedName>
</protein>
<dbReference type="OrthoDB" id="1522765at2"/>
<dbReference type="SUPFAM" id="SSF56601">
    <property type="entry name" value="beta-lactamase/transpeptidase-like"/>
    <property type="match status" value="1"/>
</dbReference>
<evidence type="ECO:0000259" key="1">
    <source>
        <dbReference type="Pfam" id="PF00144"/>
    </source>
</evidence>
<dbReference type="KEGG" id="fop:FNB79_11750"/>
<reference evidence="2 3" key="1">
    <citation type="submission" date="2019-07" db="EMBL/GenBank/DDBJ databases">
        <title>Genome sequencing for Formosa sp. PS13.</title>
        <authorList>
            <person name="Park S.-J."/>
        </authorList>
    </citation>
    <scope>NUCLEOTIDE SEQUENCE [LARGE SCALE GENOMIC DNA]</scope>
    <source>
        <strain evidence="2 3">PS13</strain>
    </source>
</reference>
<evidence type="ECO:0000313" key="2">
    <source>
        <dbReference type="EMBL" id="QDO95718.1"/>
    </source>
</evidence>
<dbReference type="InterPro" id="IPR050491">
    <property type="entry name" value="AmpC-like"/>
</dbReference>
<name>A0A516GW11_9FLAO</name>
<dbReference type="PANTHER" id="PTHR46825">
    <property type="entry name" value="D-ALANYL-D-ALANINE-CARBOXYPEPTIDASE/ENDOPEPTIDASE AMPH"/>
    <property type="match status" value="1"/>
</dbReference>
<sequence>MQTVEFSIAIGKDNELIYSKGFDFGDLDHPLKVNANTLFPIGSSYKAFTTDLLRILEEEYELKFSDSLKKHVPELEFYNN</sequence>